<dbReference type="PANTHER" id="PTHR42711">
    <property type="entry name" value="ABC TRANSPORTER ATP-BINDING PROTEIN"/>
    <property type="match status" value="1"/>
</dbReference>
<proteinExistence type="inferred from homology"/>
<feature type="domain" description="ABC transporter" evidence="5">
    <location>
        <begin position="2"/>
        <end position="78"/>
    </location>
</feature>
<feature type="non-terminal residue" evidence="6">
    <location>
        <position position="82"/>
    </location>
</feature>
<dbReference type="Pfam" id="PF00005">
    <property type="entry name" value="ABC_tran"/>
    <property type="match status" value="1"/>
</dbReference>
<dbReference type="InterPro" id="IPR027417">
    <property type="entry name" value="P-loop_NTPase"/>
</dbReference>
<dbReference type="Proteomes" id="UP000260136">
    <property type="component" value="Chromosome"/>
</dbReference>
<keyword evidence="3" id="KW-0547">Nucleotide-binding</keyword>
<evidence type="ECO:0000256" key="4">
    <source>
        <dbReference type="ARBA" id="ARBA00022840"/>
    </source>
</evidence>
<dbReference type="GO" id="GO:0016887">
    <property type="term" value="F:ATP hydrolysis activity"/>
    <property type="evidence" value="ECO:0007669"/>
    <property type="project" value="InterPro"/>
</dbReference>
<dbReference type="GO" id="GO:0005524">
    <property type="term" value="F:ATP binding"/>
    <property type="evidence" value="ECO:0007669"/>
    <property type="project" value="UniProtKB-KW"/>
</dbReference>
<organism evidence="6 7">
    <name type="scientific">Mycoplasmoides gallisepticum</name>
    <name type="common">Mycoplasma gallisepticum</name>
    <dbReference type="NCBI Taxonomy" id="2096"/>
    <lineage>
        <taxon>Bacteria</taxon>
        <taxon>Bacillati</taxon>
        <taxon>Mycoplasmatota</taxon>
        <taxon>Mycoplasmoidales</taxon>
        <taxon>Mycoplasmoidaceae</taxon>
        <taxon>Mycoplasmoides</taxon>
    </lineage>
</organism>
<dbReference type="AlphaFoldDB" id="A0A3B0PB22"/>
<sequence>MGLLSKDSGSIELFGEEVKGDFTRIRNNIGIVFQNSILDKNLSVYENLYSRLSLYKNEFKDKTTKQVVDEMVVNFKLEDIIW</sequence>
<keyword evidence="4" id="KW-0067">ATP-binding</keyword>
<dbReference type="EMBL" id="LS991952">
    <property type="protein sequence ID" value="SYV94328.1"/>
    <property type="molecule type" value="Genomic_DNA"/>
</dbReference>
<evidence type="ECO:0000259" key="5">
    <source>
        <dbReference type="Pfam" id="PF00005"/>
    </source>
</evidence>
<dbReference type="PANTHER" id="PTHR42711:SF5">
    <property type="entry name" value="ABC TRANSPORTER ATP-BINDING PROTEIN NATA"/>
    <property type="match status" value="1"/>
</dbReference>
<reference evidence="7" key="1">
    <citation type="submission" date="2018-06" db="EMBL/GenBank/DDBJ databases">
        <authorList>
            <consortium name="Pathogen Informatics"/>
        </authorList>
    </citation>
    <scope>NUCLEOTIDE SEQUENCE [LARGE SCALE GENOMIC DNA]</scope>
    <source>
        <strain evidence="7">NCTC10115</strain>
    </source>
</reference>
<accession>A0A3B0PB22</accession>
<keyword evidence="2" id="KW-0813">Transport</keyword>
<name>A0A3B0PB22_MYCGL</name>
<evidence type="ECO:0000256" key="2">
    <source>
        <dbReference type="ARBA" id="ARBA00022448"/>
    </source>
</evidence>
<evidence type="ECO:0000313" key="7">
    <source>
        <dbReference type="Proteomes" id="UP000260136"/>
    </source>
</evidence>
<gene>
    <name evidence="6" type="ORF">NCTC10115_00648</name>
</gene>
<evidence type="ECO:0000313" key="6">
    <source>
        <dbReference type="EMBL" id="SYV94328.1"/>
    </source>
</evidence>
<comment type="similarity">
    <text evidence="1">Belongs to the ABC transporter superfamily.</text>
</comment>
<evidence type="ECO:0000256" key="3">
    <source>
        <dbReference type="ARBA" id="ARBA00022741"/>
    </source>
</evidence>
<dbReference type="InterPro" id="IPR003439">
    <property type="entry name" value="ABC_transporter-like_ATP-bd"/>
</dbReference>
<dbReference type="Gene3D" id="3.40.50.300">
    <property type="entry name" value="P-loop containing nucleotide triphosphate hydrolases"/>
    <property type="match status" value="1"/>
</dbReference>
<evidence type="ECO:0000256" key="1">
    <source>
        <dbReference type="ARBA" id="ARBA00005417"/>
    </source>
</evidence>
<dbReference type="InterPro" id="IPR050763">
    <property type="entry name" value="ABC_transporter_ATP-binding"/>
</dbReference>
<protein>
    <submittedName>
        <fullName evidence="6">ABC-type Na+ transport system, ATPase component</fullName>
    </submittedName>
</protein>
<dbReference type="SUPFAM" id="SSF52540">
    <property type="entry name" value="P-loop containing nucleoside triphosphate hydrolases"/>
    <property type="match status" value="1"/>
</dbReference>